<dbReference type="Proteomes" id="UP000596827">
    <property type="component" value="Unassembled WGS sequence"/>
</dbReference>
<protein>
    <submittedName>
        <fullName evidence="4">Single-stranded DNA-binding protein</fullName>
    </submittedName>
</protein>
<organism evidence="4 5">
    <name type="scientific">Ramlibacter albus</name>
    <dbReference type="NCBI Taxonomy" id="2079448"/>
    <lineage>
        <taxon>Bacteria</taxon>
        <taxon>Pseudomonadati</taxon>
        <taxon>Pseudomonadota</taxon>
        <taxon>Betaproteobacteria</taxon>
        <taxon>Burkholderiales</taxon>
        <taxon>Comamonadaceae</taxon>
        <taxon>Ramlibacter</taxon>
    </lineage>
</organism>
<feature type="compositionally biased region" description="Basic and acidic residues" evidence="3">
    <location>
        <begin position="141"/>
        <end position="152"/>
    </location>
</feature>
<evidence type="ECO:0000256" key="3">
    <source>
        <dbReference type="SAM" id="MobiDB-lite"/>
    </source>
</evidence>
<evidence type="ECO:0000313" key="5">
    <source>
        <dbReference type="Proteomes" id="UP000596827"/>
    </source>
</evidence>
<keyword evidence="5" id="KW-1185">Reference proteome</keyword>
<evidence type="ECO:0000256" key="2">
    <source>
        <dbReference type="PROSITE-ProRule" id="PRU00252"/>
    </source>
</evidence>
<dbReference type="InterPro" id="IPR012340">
    <property type="entry name" value="NA-bd_OB-fold"/>
</dbReference>
<dbReference type="PROSITE" id="PS50935">
    <property type="entry name" value="SSB"/>
    <property type="match status" value="1"/>
</dbReference>
<dbReference type="Gene3D" id="2.40.50.140">
    <property type="entry name" value="Nucleic acid-binding proteins"/>
    <property type="match status" value="1"/>
</dbReference>
<dbReference type="InterPro" id="IPR000424">
    <property type="entry name" value="Primosome_PriB/ssb"/>
</dbReference>
<name>A0A923MDU6_9BURK</name>
<dbReference type="SUPFAM" id="SSF50249">
    <property type="entry name" value="Nucleic acid-binding proteins"/>
    <property type="match status" value="1"/>
</dbReference>
<reference evidence="4" key="1">
    <citation type="submission" date="2020-08" db="EMBL/GenBank/DDBJ databases">
        <title>Ramlibacter sp. GTP1 16S ribosomal RNA gene genome sequencing and assembly.</title>
        <authorList>
            <person name="Kang M."/>
        </authorList>
    </citation>
    <scope>NUCLEOTIDE SEQUENCE</scope>
    <source>
        <strain evidence="4">GTP1</strain>
    </source>
</reference>
<dbReference type="RefSeq" id="WP_187084087.1">
    <property type="nucleotide sequence ID" value="NZ_JACORU010000011.1"/>
</dbReference>
<proteinExistence type="predicted"/>
<accession>A0A923MDU6</accession>
<keyword evidence="1 2" id="KW-0238">DNA-binding</keyword>
<dbReference type="EMBL" id="JACORU010000011">
    <property type="protein sequence ID" value="MBC5767604.1"/>
    <property type="molecule type" value="Genomic_DNA"/>
</dbReference>
<dbReference type="AlphaFoldDB" id="A0A923MDU6"/>
<dbReference type="GO" id="GO:0003697">
    <property type="term" value="F:single-stranded DNA binding"/>
    <property type="evidence" value="ECO:0007669"/>
    <property type="project" value="InterPro"/>
</dbReference>
<feature type="region of interest" description="Disordered" evidence="3">
    <location>
        <begin position="94"/>
        <end position="152"/>
    </location>
</feature>
<comment type="caution">
    <text evidence="4">The sequence shown here is derived from an EMBL/GenBank/DDBJ whole genome shotgun (WGS) entry which is preliminary data.</text>
</comment>
<gene>
    <name evidence="4" type="ORF">H8R02_24275</name>
</gene>
<evidence type="ECO:0000256" key="1">
    <source>
        <dbReference type="ARBA" id="ARBA00023125"/>
    </source>
</evidence>
<evidence type="ECO:0000313" key="4">
    <source>
        <dbReference type="EMBL" id="MBC5767604.1"/>
    </source>
</evidence>
<sequence>MILITVSARLAFQPELKLLPGGGSVCEFRLLDTRFAKGEEHVEAVTFFCYDALAEEFCEKCEKGQLIEAGGHQETQRYIPNGSQEERTVVKYRMAWFKPGPRPRGQGGDAKAPPQPQRNEAPASRRAQQQERSRPSGASTQRRDESSKDGFF</sequence>